<sequence>MAESLVQEWNVWETQIMVLVSFMLQVFLLATGSLRRRHISGLLRALIWLSYVGADLVAVYALGLFSQYEDKYRCGRESFGDTLPYLWVPFLLVHLGGQDSITAFSLEDNNLWLRHLLNLGTQGVLAAYVLWKSFGRISVSILVPAMLVFVSGIIKYGERVWALKSASRNGLPVPSSPYLISVVNEMENNIVVGSKELYALLMVLLARGLFVGRTVVQQGGVGKGIEEKLEMVGMELGMMFDLLYTKANVLQRRTGVLFRCASQALMVVALVLFMIRRDEGANNKVNVVITYTLFSGAIFMETCCVAAAMASPWTRAHLKKSRCLHGICNFAKSFFEAVQCNNKRYRTLSSAATIRQFNLMDYCISMKSKPRVFSEALSTIGLDKQWRNSWYVHHIDDAGIYWSIISRVFEYLAPSDHSFETLNPHHPAVFSHLHVRRLKYILSRPFEDALYTLHLYTDLHLSRRLDTYCTAGVSPPPEIMRLMKECETLSNYMMYLMVVHPSMLPVITYYAADLEPLLMKWVTRNHGDGGAAPATKLAMLEHYTRSEIEHQSVPDSGSPFELEHNAEFHLQQSLTQIKEMWVRLLMYAASKCGGELHARQLGEGGELITFVWLLMLHHGVGDMAMKVGLLRPNEDAQGWPLLSYIPSLFDAQHGSRKRSGLWASGYPFEPEQNSTLHLQQSLTRIKEMWVRLLMYAAGKYGGEPHAEMMLSRLVAARSLVAFADFAEGSVGMGGVVEHGRSLMHCQFVTVVLLWGMVNFTGDSIAAPRRLLASRFEYWDVDGMAEGVVHVRPAGRQSADPNTTRRAQPTSPPPSRARPPAAASATGPSTPILRCRTRPPQQPADPAPVTPPAALVAARNHRVPLLSAPASPRSPSRFTLLKASLSRPSNRTTLMMGMGMGKIGSIPSHLL</sequence>
<protein>
    <submittedName>
        <fullName evidence="3">OSJNBa0089E12.13-like protein</fullName>
    </submittedName>
</protein>
<evidence type="ECO:0000256" key="2">
    <source>
        <dbReference type="SAM" id="Phobius"/>
    </source>
</evidence>
<keyword evidence="2" id="KW-0472">Membrane</keyword>
<reference evidence="3" key="1">
    <citation type="submission" date="2015-12" db="EMBL/GenBank/DDBJ databases">
        <title>Update maize B73 reference genome by single molecule sequencing technologies.</title>
        <authorList>
            <consortium name="Maize Genome Sequencing Project"/>
            <person name="Ware D."/>
        </authorList>
    </citation>
    <scope>NUCLEOTIDE SEQUENCE</scope>
    <source>
        <tissue evidence="3">Seedling</tissue>
    </source>
</reference>
<dbReference type="FunCoup" id="A0A1D6J0U7">
    <property type="interactions" value="1"/>
</dbReference>
<feature type="transmembrane region" description="Helical" evidence="2">
    <location>
        <begin position="46"/>
        <end position="65"/>
    </location>
</feature>
<dbReference type="OMA" id="VEAQGIF"/>
<feature type="transmembrane region" description="Helical" evidence="2">
    <location>
        <begin position="137"/>
        <end position="154"/>
    </location>
</feature>
<feature type="compositionally biased region" description="Pro residues" evidence="1">
    <location>
        <begin position="839"/>
        <end position="850"/>
    </location>
</feature>
<dbReference type="Pfam" id="PF13968">
    <property type="entry name" value="DUF4220"/>
    <property type="match status" value="1"/>
</dbReference>
<dbReference type="InterPro" id="IPR007658">
    <property type="entry name" value="DUF594"/>
</dbReference>
<accession>A0A1D6J0U7</accession>
<dbReference type="InterPro" id="IPR025315">
    <property type="entry name" value="DUF4220"/>
</dbReference>
<keyword evidence="2" id="KW-0812">Transmembrane</keyword>
<dbReference type="EMBL" id="CM000786">
    <property type="protein sequence ID" value="AQK41687.1"/>
    <property type="molecule type" value="Genomic_DNA"/>
</dbReference>
<feature type="transmembrane region" description="Helical" evidence="2">
    <location>
        <begin position="256"/>
        <end position="275"/>
    </location>
</feature>
<dbReference type="ExpressionAtlas" id="A0A1D6J0U7">
    <property type="expression patterns" value="baseline and differential"/>
</dbReference>
<feature type="region of interest" description="Disordered" evidence="1">
    <location>
        <begin position="791"/>
        <end position="850"/>
    </location>
</feature>
<dbReference type="AlphaFoldDB" id="A0A1D6J0U7"/>
<feature type="transmembrane region" description="Helical" evidence="2">
    <location>
        <begin position="16"/>
        <end position="34"/>
    </location>
</feature>
<proteinExistence type="predicted"/>
<gene>
    <name evidence="3" type="ORF">ZEAMMB73_Zm00001d024651</name>
</gene>
<keyword evidence="2" id="KW-1133">Transmembrane helix</keyword>
<dbReference type="eggNOG" id="ENOG502QQBP">
    <property type="taxonomic scope" value="Eukaryota"/>
</dbReference>
<name>A0A1D6J0U7_MAIZE</name>
<dbReference type="Pfam" id="PF04578">
    <property type="entry name" value="DUF594"/>
    <property type="match status" value="1"/>
</dbReference>
<feature type="compositionally biased region" description="Low complexity" evidence="1">
    <location>
        <begin position="817"/>
        <end position="830"/>
    </location>
</feature>
<dbReference type="InParanoid" id="A0A1D6J0U7"/>
<organism evidence="3">
    <name type="scientific">Zea mays</name>
    <name type="common">Maize</name>
    <dbReference type="NCBI Taxonomy" id="4577"/>
    <lineage>
        <taxon>Eukaryota</taxon>
        <taxon>Viridiplantae</taxon>
        <taxon>Streptophyta</taxon>
        <taxon>Embryophyta</taxon>
        <taxon>Tracheophyta</taxon>
        <taxon>Spermatophyta</taxon>
        <taxon>Magnoliopsida</taxon>
        <taxon>Liliopsida</taxon>
        <taxon>Poales</taxon>
        <taxon>Poaceae</taxon>
        <taxon>PACMAD clade</taxon>
        <taxon>Panicoideae</taxon>
        <taxon>Andropogonodae</taxon>
        <taxon>Andropogoneae</taxon>
        <taxon>Tripsacinae</taxon>
        <taxon>Zea</taxon>
    </lineage>
</organism>
<feature type="transmembrane region" description="Helical" evidence="2">
    <location>
        <begin position="287"/>
        <end position="310"/>
    </location>
</feature>
<dbReference type="PANTHER" id="PTHR31325">
    <property type="entry name" value="OS01G0798800 PROTEIN-RELATED"/>
    <property type="match status" value="1"/>
</dbReference>
<feature type="transmembrane region" description="Helical" evidence="2">
    <location>
        <begin position="492"/>
        <end position="512"/>
    </location>
</feature>
<evidence type="ECO:0000313" key="3">
    <source>
        <dbReference type="EMBL" id="AQK41687.1"/>
    </source>
</evidence>
<evidence type="ECO:0000256" key="1">
    <source>
        <dbReference type="SAM" id="MobiDB-lite"/>
    </source>
</evidence>
<dbReference type="PaxDb" id="4577-GRMZM2G452084_P01"/>